<name>A0A9W6I0S1_9ACTN</name>
<feature type="compositionally biased region" description="Basic residues" evidence="1">
    <location>
        <begin position="181"/>
        <end position="192"/>
    </location>
</feature>
<feature type="transmembrane region" description="Helical" evidence="2">
    <location>
        <begin position="155"/>
        <end position="176"/>
    </location>
</feature>
<evidence type="ECO:0000256" key="3">
    <source>
        <dbReference type="SAM" id="SignalP"/>
    </source>
</evidence>
<keyword evidence="2" id="KW-0472">Membrane</keyword>
<accession>A0A9W6I0S1</accession>
<keyword evidence="5" id="KW-1185">Reference proteome</keyword>
<dbReference type="AlphaFoldDB" id="A0A9W6I0S1"/>
<dbReference type="EMBL" id="BSEV01000006">
    <property type="protein sequence ID" value="GLK09917.1"/>
    <property type="molecule type" value="Genomic_DNA"/>
</dbReference>
<comment type="caution">
    <text evidence="4">The sequence shown here is derived from an EMBL/GenBank/DDBJ whole genome shotgun (WGS) entry which is preliminary data.</text>
</comment>
<feature type="compositionally biased region" description="Low complexity" evidence="1">
    <location>
        <begin position="106"/>
        <end position="141"/>
    </location>
</feature>
<keyword evidence="2" id="KW-0812">Transmembrane</keyword>
<keyword evidence="3" id="KW-0732">Signal</keyword>
<feature type="signal peptide" evidence="3">
    <location>
        <begin position="1"/>
        <end position="29"/>
    </location>
</feature>
<dbReference type="Proteomes" id="UP001143474">
    <property type="component" value="Unassembled WGS sequence"/>
</dbReference>
<feature type="region of interest" description="Disordered" evidence="1">
    <location>
        <begin position="58"/>
        <end position="146"/>
    </location>
</feature>
<proteinExistence type="predicted"/>
<sequence length="229" mass="23382">MSLVPDKRIRGLILAAPLLVTIPCTPANAAGAPSGLFTGALPVVSGDRVPVAPGEPGFVRTAPLTPPAETTANSPGKFTGRLGVISERRRPARTSQGSPVAAGHVAAAEDTGGTAGGPTATRARPGTAGRAAAAPRDTAPRSAGNGEESIQTVPFLVGSGLILLTVALVFHGTLHADRKMERTRRSRLRRRLERSNDGLARPVSAGEEPRELDAPESEAEPGAQPGPVA</sequence>
<feature type="chain" id="PRO_5040850196" evidence="3">
    <location>
        <begin position="30"/>
        <end position="229"/>
    </location>
</feature>
<feature type="compositionally biased region" description="Low complexity" evidence="1">
    <location>
        <begin position="61"/>
        <end position="72"/>
    </location>
</feature>
<evidence type="ECO:0000256" key="2">
    <source>
        <dbReference type="SAM" id="Phobius"/>
    </source>
</evidence>
<gene>
    <name evidence="4" type="ORF">GCM10017600_33230</name>
</gene>
<evidence type="ECO:0000256" key="1">
    <source>
        <dbReference type="SAM" id="MobiDB-lite"/>
    </source>
</evidence>
<evidence type="ECO:0000313" key="4">
    <source>
        <dbReference type="EMBL" id="GLK09917.1"/>
    </source>
</evidence>
<evidence type="ECO:0000313" key="5">
    <source>
        <dbReference type="Proteomes" id="UP001143474"/>
    </source>
</evidence>
<protein>
    <submittedName>
        <fullName evidence="4">Uncharacterized protein</fullName>
    </submittedName>
</protein>
<feature type="region of interest" description="Disordered" evidence="1">
    <location>
        <begin position="178"/>
        <end position="229"/>
    </location>
</feature>
<reference evidence="4" key="1">
    <citation type="journal article" date="2014" name="Int. J. Syst. Evol. Microbiol.">
        <title>Complete genome sequence of Corynebacterium casei LMG S-19264T (=DSM 44701T), isolated from a smear-ripened cheese.</title>
        <authorList>
            <consortium name="US DOE Joint Genome Institute (JGI-PGF)"/>
            <person name="Walter F."/>
            <person name="Albersmeier A."/>
            <person name="Kalinowski J."/>
            <person name="Ruckert C."/>
        </authorList>
    </citation>
    <scope>NUCLEOTIDE SEQUENCE</scope>
    <source>
        <strain evidence="4">VKM Ac-2007</strain>
    </source>
</reference>
<organism evidence="4 5">
    <name type="scientific">Streptosporangium carneum</name>
    <dbReference type="NCBI Taxonomy" id="47481"/>
    <lineage>
        <taxon>Bacteria</taxon>
        <taxon>Bacillati</taxon>
        <taxon>Actinomycetota</taxon>
        <taxon>Actinomycetes</taxon>
        <taxon>Streptosporangiales</taxon>
        <taxon>Streptosporangiaceae</taxon>
        <taxon>Streptosporangium</taxon>
    </lineage>
</organism>
<keyword evidence="2" id="KW-1133">Transmembrane helix</keyword>
<reference evidence="4" key="2">
    <citation type="submission" date="2023-01" db="EMBL/GenBank/DDBJ databases">
        <authorList>
            <person name="Sun Q."/>
            <person name="Evtushenko L."/>
        </authorList>
    </citation>
    <scope>NUCLEOTIDE SEQUENCE</scope>
    <source>
        <strain evidence="4">VKM Ac-2007</strain>
    </source>
</reference>